<reference evidence="2" key="1">
    <citation type="submission" date="2016-11" db="UniProtKB">
        <authorList>
            <consortium name="WormBaseParasite"/>
        </authorList>
    </citation>
    <scope>IDENTIFICATION</scope>
    <source>
        <strain evidence="2">KR3021</strain>
    </source>
</reference>
<name>A0AC35UGR2_9BILA</name>
<dbReference type="Proteomes" id="UP000095286">
    <property type="component" value="Unplaced"/>
</dbReference>
<protein>
    <submittedName>
        <fullName evidence="2">PCI domain-containing protein</fullName>
    </submittedName>
</protein>
<dbReference type="WBParaSite" id="RSKR_0001135000.1">
    <property type="protein sequence ID" value="RSKR_0001135000.1"/>
    <property type="gene ID" value="RSKR_0001135000"/>
</dbReference>
<organism evidence="1 2">
    <name type="scientific">Rhabditophanes sp. KR3021</name>
    <dbReference type="NCBI Taxonomy" id="114890"/>
    <lineage>
        <taxon>Eukaryota</taxon>
        <taxon>Metazoa</taxon>
        <taxon>Ecdysozoa</taxon>
        <taxon>Nematoda</taxon>
        <taxon>Chromadorea</taxon>
        <taxon>Rhabditida</taxon>
        <taxon>Tylenchina</taxon>
        <taxon>Panagrolaimomorpha</taxon>
        <taxon>Strongyloidoidea</taxon>
        <taxon>Alloionematidae</taxon>
        <taxon>Rhabditophanes</taxon>
    </lineage>
</organism>
<evidence type="ECO:0000313" key="1">
    <source>
        <dbReference type="Proteomes" id="UP000095286"/>
    </source>
</evidence>
<evidence type="ECO:0000313" key="2">
    <source>
        <dbReference type="WBParaSite" id="RSKR_0001135000.1"/>
    </source>
</evidence>
<sequence length="450" mass="51170">MTSQPKANSTGRLSNTQPNSFRTTTVKCLIHSLLKSSTDHAFKELETLLIEYAKSLVSDADYHQFMGAIELMKPLLKELTVTKPDKFIKNMVDAICISNGNQNKRANALQAIIITIFDINRQYLGFTILLTYLKHCNKFKMSTHVIRSTKKIIHHLKVLSINDVLVEIYLEESIAFYNLKNYMKSKASLMNGKSLVSGGNLEVEVQSRLDMHSGALFLAEKEYGTAYSYFYEALENLDNMKKTNEAIDAFKYMCITKLIMNRPEEVKSLFASNFGLKYFGPQIKILQDMAIAIQKKSLSQFDKVIKANPSLKKDIIIKNILKSLYDLMLDQDISRALKPYTVTDLNCIAKKVGISQERLHLRLCFLILDDKLNAVIFDNEGIIVLNEESPSDANVKVLELGQKLIQKSDMMVIISQLRASLLHKSTNESVKIPRAWKKPTETFQKTSKML</sequence>
<accession>A0AC35UGR2</accession>
<proteinExistence type="predicted"/>